<accession>A0A7W7NV41</accession>
<dbReference type="EMBL" id="JACHLN010000006">
    <property type="protein sequence ID" value="MBB4841489.1"/>
    <property type="molecule type" value="Genomic_DNA"/>
</dbReference>
<dbReference type="SUPFAM" id="SSF53474">
    <property type="entry name" value="alpha/beta-Hydrolases"/>
    <property type="match status" value="1"/>
</dbReference>
<dbReference type="Pfam" id="PF00756">
    <property type="entry name" value="Esterase"/>
    <property type="match status" value="1"/>
</dbReference>
<evidence type="ECO:0000313" key="1">
    <source>
        <dbReference type="EMBL" id="MBB4841489.1"/>
    </source>
</evidence>
<dbReference type="AlphaFoldDB" id="A0A7W7NV41"/>
<evidence type="ECO:0000313" key="2">
    <source>
        <dbReference type="Proteomes" id="UP000575241"/>
    </source>
</evidence>
<gene>
    <name evidence="1" type="ORF">HNP52_004593</name>
</gene>
<comment type="caution">
    <text evidence="1">The sequence shown here is derived from an EMBL/GenBank/DDBJ whole genome shotgun (WGS) entry which is preliminary data.</text>
</comment>
<sequence>MTGMGNSLASGARRNPLRALLKSPHRYWLLAILLISATHYAWGAITPPWGDQKVSFVPADKVCGADGALRYCVYRDQRGTNGDIVYHLHGRNLDEQIWNDDTYFTALVQQQWQQGKALPPTVVTLSYGKTWLLTPRGEKPDSGLLDDMMARLPAIEAKIGVPHRRLLMGESMGGLNVLVAGLSYPSKFSKIASLCPGVYAFSPFGPRSDIQAAMVRTGADPKIAMGAWLMANQYLANDGEWQRVSPLSLIERAGPRYPALYLSNGLYDAYGNYEGTERLAVVGRRHGVKIEWHPLYGGHCAIDTSSLAAFLIS</sequence>
<protein>
    <submittedName>
        <fullName evidence="1">Pimeloyl-ACP methyl ester carboxylesterase</fullName>
    </submittedName>
</protein>
<dbReference type="Gene3D" id="3.40.50.1820">
    <property type="entry name" value="alpha/beta hydrolase"/>
    <property type="match status" value="1"/>
</dbReference>
<dbReference type="RefSeq" id="WP_221416641.1">
    <property type="nucleotide sequence ID" value="NZ_JACHLN010000006.1"/>
</dbReference>
<keyword evidence="2" id="KW-1185">Reference proteome</keyword>
<dbReference type="Proteomes" id="UP000575241">
    <property type="component" value="Unassembled WGS sequence"/>
</dbReference>
<reference evidence="1 2" key="1">
    <citation type="submission" date="2020-08" db="EMBL/GenBank/DDBJ databases">
        <title>Functional genomics of gut bacteria from endangered species of beetles.</title>
        <authorList>
            <person name="Carlos-Shanley C."/>
        </authorList>
    </citation>
    <scope>NUCLEOTIDE SEQUENCE [LARGE SCALE GENOMIC DNA]</scope>
    <source>
        <strain evidence="1 2">S00224</strain>
    </source>
</reference>
<dbReference type="InterPro" id="IPR029058">
    <property type="entry name" value="AB_hydrolase_fold"/>
</dbReference>
<dbReference type="InterPro" id="IPR000801">
    <property type="entry name" value="Esterase-like"/>
</dbReference>
<proteinExistence type="predicted"/>
<name>A0A7W7NV41_9SPHN</name>
<organism evidence="1 2">
    <name type="scientific">Sphingomonas kyeonggiensis</name>
    <dbReference type="NCBI Taxonomy" id="1268553"/>
    <lineage>
        <taxon>Bacteria</taxon>
        <taxon>Pseudomonadati</taxon>
        <taxon>Pseudomonadota</taxon>
        <taxon>Alphaproteobacteria</taxon>
        <taxon>Sphingomonadales</taxon>
        <taxon>Sphingomonadaceae</taxon>
        <taxon>Sphingomonas</taxon>
    </lineage>
</organism>